<feature type="non-terminal residue" evidence="1">
    <location>
        <position position="1"/>
    </location>
</feature>
<keyword evidence="2" id="KW-1185">Reference proteome</keyword>
<evidence type="ECO:0000313" key="2">
    <source>
        <dbReference type="Proteomes" id="UP001201163"/>
    </source>
</evidence>
<protein>
    <submittedName>
        <fullName evidence="1">Uncharacterized protein</fullName>
    </submittedName>
</protein>
<reference evidence="1" key="1">
    <citation type="submission" date="2022-01" db="EMBL/GenBank/DDBJ databases">
        <title>Comparative genomics reveals a dynamic genome evolution in the ectomycorrhizal milk-cap (Lactarius) mushrooms.</title>
        <authorList>
            <consortium name="DOE Joint Genome Institute"/>
            <person name="Lebreton A."/>
            <person name="Tang N."/>
            <person name="Kuo A."/>
            <person name="LaButti K."/>
            <person name="Drula E."/>
            <person name="Barry K."/>
            <person name="Clum A."/>
            <person name="Lipzen A."/>
            <person name="Mousain D."/>
            <person name="Ng V."/>
            <person name="Wang R."/>
            <person name="Wang X."/>
            <person name="Dai Y."/>
            <person name="Henrissat B."/>
            <person name="Grigoriev I.V."/>
            <person name="Guerin-Laguette A."/>
            <person name="Yu F."/>
            <person name="Martin F.M."/>
        </authorList>
    </citation>
    <scope>NUCLEOTIDE SEQUENCE</scope>
    <source>
        <strain evidence="1">QP</strain>
    </source>
</reference>
<gene>
    <name evidence="1" type="ORF">EDB92DRAFT_1769424</name>
</gene>
<proteinExistence type="predicted"/>
<accession>A0AAD4Q4X8</accession>
<evidence type="ECO:0000313" key="1">
    <source>
        <dbReference type="EMBL" id="KAH8978158.1"/>
    </source>
</evidence>
<name>A0AAD4Q4X8_9AGAM</name>
<organism evidence="1 2">
    <name type="scientific">Lactarius akahatsu</name>
    <dbReference type="NCBI Taxonomy" id="416441"/>
    <lineage>
        <taxon>Eukaryota</taxon>
        <taxon>Fungi</taxon>
        <taxon>Dikarya</taxon>
        <taxon>Basidiomycota</taxon>
        <taxon>Agaricomycotina</taxon>
        <taxon>Agaricomycetes</taxon>
        <taxon>Russulales</taxon>
        <taxon>Russulaceae</taxon>
        <taxon>Lactarius</taxon>
    </lineage>
</organism>
<sequence>RKQALTIPVGPQIQAQYRSPEGAWNMGHRNRAMDALIAMHRAGGSIDIYDDVYCSSILLDAAMRGDLTSDDTVLVLSIDSVQLFESKQSDCWIYIWVLLDLAPDLRYKKKYVLP</sequence>
<comment type="caution">
    <text evidence="1">The sequence shown here is derived from an EMBL/GenBank/DDBJ whole genome shotgun (WGS) entry which is preliminary data.</text>
</comment>
<dbReference type="Proteomes" id="UP001201163">
    <property type="component" value="Unassembled WGS sequence"/>
</dbReference>
<dbReference type="EMBL" id="JAKELL010000245">
    <property type="protein sequence ID" value="KAH8978158.1"/>
    <property type="molecule type" value="Genomic_DNA"/>
</dbReference>
<feature type="non-terminal residue" evidence="1">
    <location>
        <position position="114"/>
    </location>
</feature>
<dbReference type="AlphaFoldDB" id="A0AAD4Q4X8"/>